<protein>
    <submittedName>
        <fullName evidence="1">Uncharacterized protein</fullName>
    </submittedName>
</protein>
<sequence length="258" mass="29289">MAMQVPDTTDLYEVLVRLHDDVRQIQYPYSAKVLKWGIIKHSEIEDALKKNPDASERTVWAGEKPADIAVRIAGGLTAFIDQEGYREKWMGAGLAEGSWKTFLDQYCLLKADATPFNDEDKNYRNAEMENLLSLIKILDEEVFSSPAMTGPTNLSVSFKSKWWKECHKVFSEAVRYEVYRSLKLPGLPDKLCHTPEWTPELKGAIREIAKRWVTSPLWERSQSSDPAVGVDFTSNNESSVKVFLSSNGFTTLYLEGRA</sequence>
<dbReference type="Proteomes" id="UP001204524">
    <property type="component" value="Unassembled WGS sequence"/>
</dbReference>
<organism evidence="1 2">
    <name type="scientific">Nocardioides pinisoli</name>
    <dbReference type="NCBI Taxonomy" id="2950279"/>
    <lineage>
        <taxon>Bacteria</taxon>
        <taxon>Bacillati</taxon>
        <taxon>Actinomycetota</taxon>
        <taxon>Actinomycetes</taxon>
        <taxon>Propionibacteriales</taxon>
        <taxon>Nocardioidaceae</taxon>
        <taxon>Nocardioides</taxon>
    </lineage>
</organism>
<accession>A0ABT1KRK1</accession>
<proteinExistence type="predicted"/>
<evidence type="ECO:0000313" key="2">
    <source>
        <dbReference type="Proteomes" id="UP001204524"/>
    </source>
</evidence>
<dbReference type="EMBL" id="JANARS010000001">
    <property type="protein sequence ID" value="MCP3420355.1"/>
    <property type="molecule type" value="Genomic_DNA"/>
</dbReference>
<comment type="caution">
    <text evidence="1">The sequence shown here is derived from an EMBL/GenBank/DDBJ whole genome shotgun (WGS) entry which is preliminary data.</text>
</comment>
<name>A0ABT1KRK1_9ACTN</name>
<reference evidence="1 2" key="1">
    <citation type="submission" date="2022-06" db="EMBL/GenBank/DDBJ databases">
        <authorList>
            <person name="So Y."/>
        </authorList>
    </citation>
    <scope>NUCLEOTIDE SEQUENCE [LARGE SCALE GENOMIC DNA]</scope>
    <source>
        <strain evidence="1 2">STR3</strain>
    </source>
</reference>
<gene>
    <name evidence="1" type="ORF">NCI01_00965</name>
</gene>
<dbReference type="RefSeq" id="WP_254179599.1">
    <property type="nucleotide sequence ID" value="NZ_JANARS010000001.1"/>
</dbReference>
<keyword evidence="2" id="KW-1185">Reference proteome</keyword>
<evidence type="ECO:0000313" key="1">
    <source>
        <dbReference type="EMBL" id="MCP3420355.1"/>
    </source>
</evidence>